<comment type="caution">
    <text evidence="4">The sequence shown here is derived from an EMBL/GenBank/DDBJ whole genome shotgun (WGS) entry which is preliminary data.</text>
</comment>
<evidence type="ECO:0000313" key="5">
    <source>
        <dbReference type="Proteomes" id="UP000189940"/>
    </source>
</evidence>
<dbReference type="InterPro" id="IPR006016">
    <property type="entry name" value="UspA"/>
</dbReference>
<organism evidence="4 5">
    <name type="scientific">Nitrobacter vulgaris</name>
    <dbReference type="NCBI Taxonomy" id="29421"/>
    <lineage>
        <taxon>Bacteria</taxon>
        <taxon>Pseudomonadati</taxon>
        <taxon>Pseudomonadota</taxon>
        <taxon>Alphaproteobacteria</taxon>
        <taxon>Hyphomicrobiales</taxon>
        <taxon>Nitrobacteraceae</taxon>
        <taxon>Nitrobacter</taxon>
    </lineage>
</organism>
<dbReference type="EMBL" id="MWPQ01000075">
    <property type="protein sequence ID" value="OPH81304.1"/>
    <property type="molecule type" value="Genomic_DNA"/>
</dbReference>
<comment type="subcellular location">
    <subcellularLocation>
        <location evidence="2">Cytoplasm</location>
    </subcellularLocation>
</comment>
<dbReference type="PRINTS" id="PR01438">
    <property type="entry name" value="UNVRSLSTRESS"/>
</dbReference>
<dbReference type="InterPro" id="IPR014729">
    <property type="entry name" value="Rossmann-like_a/b/a_fold"/>
</dbReference>
<dbReference type="GO" id="GO:0005737">
    <property type="term" value="C:cytoplasm"/>
    <property type="evidence" value="ECO:0007669"/>
    <property type="project" value="UniProtKB-SubCell"/>
</dbReference>
<dbReference type="PANTHER" id="PTHR46268">
    <property type="entry name" value="STRESS RESPONSE PROTEIN NHAX"/>
    <property type="match status" value="1"/>
</dbReference>
<dbReference type="PANTHER" id="PTHR46268:SF15">
    <property type="entry name" value="UNIVERSAL STRESS PROTEIN HP_0031"/>
    <property type="match status" value="1"/>
</dbReference>
<keyword evidence="5" id="KW-1185">Reference proteome</keyword>
<dbReference type="Pfam" id="PF00582">
    <property type="entry name" value="Usp"/>
    <property type="match status" value="1"/>
</dbReference>
<dbReference type="Gene3D" id="3.40.50.620">
    <property type="entry name" value="HUPs"/>
    <property type="match status" value="1"/>
</dbReference>
<name>A0A1V4HTQ2_NITVU</name>
<sequence>MYTHILVSTDGSELAQNGVNHGLSLAKALGSKITIVTVTAPFPVPTIGAGGWATAGMDLDRFEDGNKEHAKAILSAAKAAAEKMALTVETFHIPNALPAAAIVDAAKTQGCNLIVMASHGHRGIKRVLLGSQTAEVLATAHIPVLVIH</sequence>
<evidence type="ECO:0000313" key="4">
    <source>
        <dbReference type="EMBL" id="OPH81304.1"/>
    </source>
</evidence>
<comment type="similarity">
    <text evidence="1 2">Belongs to the universal stress protein A family.</text>
</comment>
<proteinExistence type="inferred from homology"/>
<keyword evidence="2" id="KW-0963">Cytoplasm</keyword>
<dbReference type="SUPFAM" id="SSF52402">
    <property type="entry name" value="Adenine nucleotide alpha hydrolases-like"/>
    <property type="match status" value="1"/>
</dbReference>
<gene>
    <name evidence="4" type="ORF">B2M20_18485</name>
</gene>
<dbReference type="CDD" id="cd00293">
    <property type="entry name" value="USP-like"/>
    <property type="match status" value="1"/>
</dbReference>
<dbReference type="Proteomes" id="UP000189940">
    <property type="component" value="Unassembled WGS sequence"/>
</dbReference>
<dbReference type="InterPro" id="IPR006015">
    <property type="entry name" value="Universal_stress_UspA"/>
</dbReference>
<accession>A0A1V4HTQ2</accession>
<dbReference type="AlphaFoldDB" id="A0A1V4HTQ2"/>
<dbReference type="OrthoDB" id="5564966at2"/>
<evidence type="ECO:0000256" key="1">
    <source>
        <dbReference type="ARBA" id="ARBA00008791"/>
    </source>
</evidence>
<dbReference type="RefSeq" id="WP_079448476.1">
    <property type="nucleotide sequence ID" value="NZ_MWPQ01000075.1"/>
</dbReference>
<feature type="domain" description="UspA" evidence="3">
    <location>
        <begin position="1"/>
        <end position="148"/>
    </location>
</feature>
<dbReference type="PIRSF" id="PIRSF006276">
    <property type="entry name" value="UspA"/>
    <property type="match status" value="1"/>
</dbReference>
<protein>
    <recommendedName>
        <fullName evidence="2">Universal stress protein</fullName>
    </recommendedName>
</protein>
<reference evidence="4 5" key="1">
    <citation type="submission" date="2017-02" db="EMBL/GenBank/DDBJ databases">
        <title>Genome sequence of the nitrite-oxidizing bacterium Nitrobacter vulgaris strain Ab1.</title>
        <authorList>
            <person name="Mellbye B.L."/>
            <person name="Davis E.W."/>
            <person name="Spieck E."/>
            <person name="Chang J.H."/>
            <person name="Bottomley P.J."/>
            <person name="Sayavedra-Soto L.A."/>
        </authorList>
    </citation>
    <scope>NUCLEOTIDE SEQUENCE [LARGE SCALE GENOMIC DNA]</scope>
    <source>
        <strain evidence="4 5">Ab1</strain>
    </source>
</reference>
<evidence type="ECO:0000259" key="3">
    <source>
        <dbReference type="Pfam" id="PF00582"/>
    </source>
</evidence>
<evidence type="ECO:0000256" key="2">
    <source>
        <dbReference type="PIRNR" id="PIRNR006276"/>
    </source>
</evidence>